<comment type="caution">
    <text evidence="2">The sequence shown here is derived from an EMBL/GenBank/DDBJ whole genome shotgun (WGS) entry which is preliminary data.</text>
</comment>
<dbReference type="Proteomes" id="UP000193922">
    <property type="component" value="Unassembled WGS sequence"/>
</dbReference>
<sequence length="131" mass="14746">MLPGMPTVVYAVATRLLPWHCRALVLLDTTAASRPVTWRSQHTQAQLDRCNNSVTLRLSLIYLGVGEGGRRLEVVQYQGHPRQHQICKQGSGMLACPCKKLLNIGFSGRSPNHICYYMKNMLLKNDRSHMA</sequence>
<evidence type="ECO:0000256" key="1">
    <source>
        <dbReference type="SAM" id="SignalP"/>
    </source>
</evidence>
<accession>A0A1Y1WK03</accession>
<dbReference type="AlphaFoldDB" id="A0A1Y1WK03"/>
<evidence type="ECO:0000313" key="3">
    <source>
        <dbReference type="Proteomes" id="UP000193922"/>
    </source>
</evidence>
<gene>
    <name evidence="2" type="ORF">DL89DRAFT_369</name>
</gene>
<evidence type="ECO:0008006" key="4">
    <source>
        <dbReference type="Google" id="ProtNLM"/>
    </source>
</evidence>
<dbReference type="GeneID" id="63808230"/>
<feature type="chain" id="PRO_5012395212" description="Secreted protein" evidence="1">
    <location>
        <begin position="24"/>
        <end position="131"/>
    </location>
</feature>
<organism evidence="2 3">
    <name type="scientific">Linderina pennispora</name>
    <dbReference type="NCBI Taxonomy" id="61395"/>
    <lineage>
        <taxon>Eukaryota</taxon>
        <taxon>Fungi</taxon>
        <taxon>Fungi incertae sedis</taxon>
        <taxon>Zoopagomycota</taxon>
        <taxon>Kickxellomycotina</taxon>
        <taxon>Kickxellomycetes</taxon>
        <taxon>Kickxellales</taxon>
        <taxon>Kickxellaceae</taxon>
        <taxon>Linderina</taxon>
    </lineage>
</organism>
<dbReference type="RefSeq" id="XP_040746757.1">
    <property type="nucleotide sequence ID" value="XM_040891582.1"/>
</dbReference>
<reference evidence="2 3" key="1">
    <citation type="submission" date="2016-07" db="EMBL/GenBank/DDBJ databases">
        <title>Pervasive Adenine N6-methylation of Active Genes in Fungi.</title>
        <authorList>
            <consortium name="DOE Joint Genome Institute"/>
            <person name="Mondo S.J."/>
            <person name="Dannebaum R.O."/>
            <person name="Kuo R.C."/>
            <person name="Labutti K."/>
            <person name="Haridas S."/>
            <person name="Kuo A."/>
            <person name="Salamov A."/>
            <person name="Ahrendt S.R."/>
            <person name="Lipzen A."/>
            <person name="Sullivan W."/>
            <person name="Andreopoulos W.B."/>
            <person name="Clum A."/>
            <person name="Lindquist E."/>
            <person name="Daum C."/>
            <person name="Ramamoorthy G.K."/>
            <person name="Gryganskyi A."/>
            <person name="Culley D."/>
            <person name="Magnuson J.K."/>
            <person name="James T.Y."/>
            <person name="O'Malley M.A."/>
            <person name="Stajich J.E."/>
            <person name="Spatafora J.W."/>
            <person name="Visel A."/>
            <person name="Grigoriev I.V."/>
        </authorList>
    </citation>
    <scope>NUCLEOTIDE SEQUENCE [LARGE SCALE GENOMIC DNA]</scope>
    <source>
        <strain evidence="2 3">ATCC 12442</strain>
    </source>
</reference>
<proteinExistence type="predicted"/>
<name>A0A1Y1WK03_9FUNG</name>
<feature type="signal peptide" evidence="1">
    <location>
        <begin position="1"/>
        <end position="23"/>
    </location>
</feature>
<dbReference type="EMBL" id="MCFD01000001">
    <property type="protein sequence ID" value="ORX73546.1"/>
    <property type="molecule type" value="Genomic_DNA"/>
</dbReference>
<keyword evidence="3" id="KW-1185">Reference proteome</keyword>
<evidence type="ECO:0000313" key="2">
    <source>
        <dbReference type="EMBL" id="ORX73546.1"/>
    </source>
</evidence>
<keyword evidence="1" id="KW-0732">Signal</keyword>
<protein>
    <recommendedName>
        <fullName evidence="4">Secreted protein</fullName>
    </recommendedName>
</protein>